<feature type="domain" description="Rho-GAP" evidence="7">
    <location>
        <begin position="358"/>
        <end position="553"/>
    </location>
</feature>
<comment type="caution">
    <text evidence="8">The sequence shown here is derived from an EMBL/GenBank/DDBJ whole genome shotgun (WGS) entry which is preliminary data.</text>
</comment>
<dbReference type="Gene3D" id="2.30.30.40">
    <property type="entry name" value="SH3 Domains"/>
    <property type="match status" value="1"/>
</dbReference>
<keyword evidence="2 4" id="KW-0728">SH3 domain</keyword>
<dbReference type="InterPro" id="IPR051576">
    <property type="entry name" value="PX-Rho_GAP"/>
</dbReference>
<dbReference type="SUPFAM" id="SSF48350">
    <property type="entry name" value="GTPase activation domain, GAP"/>
    <property type="match status" value="1"/>
</dbReference>
<dbReference type="PROSITE" id="PS50002">
    <property type="entry name" value="SH3"/>
    <property type="match status" value="1"/>
</dbReference>
<evidence type="ECO:0000256" key="2">
    <source>
        <dbReference type="ARBA" id="ARBA00022443"/>
    </source>
</evidence>
<evidence type="ECO:0000256" key="4">
    <source>
        <dbReference type="PROSITE-ProRule" id="PRU00192"/>
    </source>
</evidence>
<reference evidence="8 9" key="1">
    <citation type="submission" date="2021-05" db="EMBL/GenBank/DDBJ databases">
        <authorList>
            <person name="Zahm M."/>
            <person name="Klopp C."/>
            <person name="Cabau C."/>
            <person name="Kuhl H."/>
            <person name="Suciu R."/>
            <person name="Ciorpac M."/>
            <person name="Holostenco D."/>
            <person name="Gessner J."/>
            <person name="Wuertz S."/>
            <person name="Hohne C."/>
            <person name="Stock M."/>
            <person name="Gislard M."/>
            <person name="Lluch J."/>
            <person name="Milhes M."/>
            <person name="Lampietro C."/>
            <person name="Lopez Roques C."/>
            <person name="Donnadieu C."/>
            <person name="Du K."/>
            <person name="Schartl M."/>
            <person name="Guiguen Y."/>
        </authorList>
    </citation>
    <scope>NUCLEOTIDE SEQUENCE [LARGE SCALE GENOMIC DNA]</scope>
    <source>
        <strain evidence="8">Hh-F2</strain>
        <tissue evidence="8">Blood</tissue>
    </source>
</reference>
<feature type="region of interest" description="Disordered" evidence="5">
    <location>
        <begin position="698"/>
        <end position="719"/>
    </location>
</feature>
<feature type="compositionally biased region" description="Polar residues" evidence="5">
    <location>
        <begin position="1086"/>
        <end position="1098"/>
    </location>
</feature>
<evidence type="ECO:0000256" key="5">
    <source>
        <dbReference type="SAM" id="MobiDB-lite"/>
    </source>
</evidence>
<dbReference type="SMART" id="SM00324">
    <property type="entry name" value="RhoGAP"/>
    <property type="match status" value="1"/>
</dbReference>
<evidence type="ECO:0000313" key="9">
    <source>
        <dbReference type="Proteomes" id="UP001369086"/>
    </source>
</evidence>
<accession>A0ABR0YBB4</accession>
<feature type="compositionally biased region" description="Polar residues" evidence="5">
    <location>
        <begin position="1139"/>
        <end position="1161"/>
    </location>
</feature>
<feature type="domain" description="SH3" evidence="6">
    <location>
        <begin position="223"/>
        <end position="285"/>
    </location>
</feature>
<evidence type="ECO:0000259" key="7">
    <source>
        <dbReference type="PROSITE" id="PS50238"/>
    </source>
</evidence>
<dbReference type="SUPFAM" id="SSF64268">
    <property type="entry name" value="PX domain"/>
    <property type="match status" value="1"/>
</dbReference>
<dbReference type="Proteomes" id="UP001369086">
    <property type="component" value="Unassembled WGS sequence"/>
</dbReference>
<feature type="compositionally biased region" description="Low complexity" evidence="5">
    <location>
        <begin position="1099"/>
        <end position="1115"/>
    </location>
</feature>
<feature type="region of interest" description="Disordered" evidence="5">
    <location>
        <begin position="1503"/>
        <end position="1559"/>
    </location>
</feature>
<evidence type="ECO:0000313" key="8">
    <source>
        <dbReference type="EMBL" id="KAK6469669.1"/>
    </source>
</evidence>
<feature type="compositionally biased region" description="Basic and acidic residues" evidence="5">
    <location>
        <begin position="1238"/>
        <end position="1252"/>
    </location>
</feature>
<feature type="region of interest" description="Disordered" evidence="5">
    <location>
        <begin position="1877"/>
        <end position="1897"/>
    </location>
</feature>
<sequence length="1897" mass="209866">MQRRGSVSMPQWVQQCTKVMRAMSLSEMGGNLPYSVKRKLWARSSDNLSSTGDPLSQSVGTIATLKGKMSKRLSIVKGHFPKLIDCAHFHYENVDFGPIQLQFANDPSNDCWTLSPAKDAVFLVQVSCQGKTWLVRRTYEEFRTLDSHLHQCIYDRRYSQLDQLPPIEDIDETVDIQRLSEYLGRLSMIVDNKLNCGPVLTWMEIDNRGNQFLLKEEASLNVPAIGAAHVTKRYTAQANDEISIEVGDILSVIDMPPKEETSWWRGKHGFQVGFFPSECVELINERLSQSVSAPVPKQDSDNCSSKAGIVSVPGPNSPSSVSKKHGKLLGFLRTFMKSRPSKQKLKQRGILKERVFGCDLGEHLLNSGYEVPQVLSCCSEFIEKHGVVDGIYRHSGVSSNIQKLRHEFDSEIIPELTGELYMQDIHCVGSLCKLYFRELPNPLLTYQLYDKFADCMTVMSEEERLVKVHDVIQQLPPPHYRTLEFLMRHLSQLATRSKETNMHIKNLAIVWAPNLLRCKEIECVGLSGTDAFKEVRIQSVVVEFLLNHVDILFSDSFTSVGKSCAGLCSLTRPKSFVVSSLSSRLLSLEEAQARTQAHLLCSAQAGLLTLQADPMTFQGKYHTVIDIPAERRKSGMKVRKSAGGNWRAFFAIGKTPGSQRRKSARVGSLFQASQAEMGTRIETVTLRSAKSEESLCSQHSGAGLSKHQRLRRPRSSSDALSVTMETELLSTLKHCRSYDSVQAEDPEGVYMLPDFSHEASLWLAEDEMDFSPTYLDEAGLELEPLTFRCGPQRLVTEDPDSLMNQSEVAVRKSFINQPPQRVQSCCQQHKTSAVMNPLTQTSEITSPAPEKLSKSTSFTRKMVHALSPKGNKSPPMDISEPISITVPAKVLEMIGGRAGEFQSASGAQNLATAAAQPPQMISMLLRSCDIQLTESCQQEIRSKLSFTESKVKGHSVPSFQLSEHSSVMDHSQLQAGFLMAAAPLPSQVPPPPPPKNPARLMALALAESANKAMKQSQREPRPQGGGGASLEARFMRSLSVDSNECLSSVANPLYSTVRSLSVWKPERGPQLQSEKGDSDGQKHIRSQPQESGTFSSQTSLSESGASTGSSSAETDSPYKPPQPKVPSATACQPQDKPPSFSNQAATTSSSVPELNVENQLPSKKPPAYSRQFSAPHLQHKHPAPPAKHTNHHHHPQFHHSKCKSSPIIHSSSHLRAFQPARPKVPPKPPELNAGFPLHRNESYSRRSQDQARPRMLLSSQSTPPFSRNDSEGVCYVDPKTHSHLDQSRGFAASSVQVYHNRASSNPQIFAGRSEDQVKHENFYYEIAPEPSFLQIPRYNYQNVGNQMAFEGVPYRLPRPGFEHAIADRHLRSHDISVRPHLWTGISQNLNPTVDRSLTMQGNAAGYTQIAGVPYSTVPQESPAHQPSAPFRMVPVSRTEGAPNQGTSTYQRNLYRTQRSPSADLSASQLHPYFENGKVCYRYLEEGATHEGETRVLQDYRPQAAVSAPKPPRLQEQPEPIYVNFPFNPGKAWTTTNLDGDQHSKPPPTGSSNDRSGTEPPLVFEENIASQESSSDPWQRAGSSVVSQYDNFSQSLDEKPQGSDAIHFRSKSDPGNGGIEGPGELQNLEEKDHVNHPTETPASESGSDGASRCLATLCEMPSHPQQQQHQHLQQQQQRAGFNVYAAGPVRPQWDGNPFAPRGTHTLREEPLRRSSSSAGHYSQAFDVMPSGDQVLKFYRAAQVAMNHPHPRSCVSFTPNPAHAKSSPSCSTRQPEPNFRPTYSNQVSMVTEESAVRTPFTSMAQLSLTTTASPRGPQPQLGFNPGILRTQQYNACQFNSSAVPGLPQYGNVPRREGLVSTLDPSFRPGLRTPAGVVRQGSLPAPNWTVHSEGQTRSYC</sequence>
<dbReference type="SUPFAM" id="SSF50044">
    <property type="entry name" value="SH3-domain"/>
    <property type="match status" value="1"/>
</dbReference>
<feature type="compositionally biased region" description="Polar residues" evidence="5">
    <location>
        <begin position="1764"/>
        <end position="1781"/>
    </location>
</feature>
<gene>
    <name evidence="8" type="ORF">HHUSO_G32019</name>
</gene>
<dbReference type="CDD" id="cd11835">
    <property type="entry name" value="SH3_ARHGAP32_33"/>
    <property type="match status" value="1"/>
</dbReference>
<dbReference type="Pfam" id="PF00620">
    <property type="entry name" value="RhoGAP"/>
    <property type="match status" value="1"/>
</dbReference>
<dbReference type="PANTHER" id="PTHR15729:SF14">
    <property type="entry name" value="RHO GTPASE-ACTIVATING PROTEIN 33 ISOFORM X1"/>
    <property type="match status" value="1"/>
</dbReference>
<feature type="region of interest" description="Disordered" evidence="5">
    <location>
        <begin position="1690"/>
        <end position="1717"/>
    </location>
</feature>
<dbReference type="SMART" id="SM00326">
    <property type="entry name" value="SH3"/>
    <property type="match status" value="1"/>
</dbReference>
<feature type="region of interest" description="Disordered" evidence="5">
    <location>
        <begin position="1008"/>
        <end position="1029"/>
    </location>
</feature>
<dbReference type="InterPro" id="IPR036028">
    <property type="entry name" value="SH3-like_dom_sf"/>
</dbReference>
<dbReference type="PROSITE" id="PS50238">
    <property type="entry name" value="RHOGAP"/>
    <property type="match status" value="1"/>
</dbReference>
<dbReference type="InterPro" id="IPR036871">
    <property type="entry name" value="PX_dom_sf"/>
</dbReference>
<dbReference type="PANTHER" id="PTHR15729">
    <property type="entry name" value="CDC42 GTPASE-ACTIVATING PROTEIN"/>
    <property type="match status" value="1"/>
</dbReference>
<feature type="region of interest" description="Disordered" evidence="5">
    <location>
        <begin position="1065"/>
        <end position="1270"/>
    </location>
</feature>
<feature type="region of interest" description="Disordered" evidence="5">
    <location>
        <begin position="1592"/>
        <end position="1624"/>
    </location>
</feature>
<feature type="compositionally biased region" description="Basic residues" evidence="5">
    <location>
        <begin position="1177"/>
        <end position="1202"/>
    </location>
</feature>
<organism evidence="8 9">
    <name type="scientific">Huso huso</name>
    <name type="common">Beluga</name>
    <name type="synonym">Acipenser huso</name>
    <dbReference type="NCBI Taxonomy" id="61971"/>
    <lineage>
        <taxon>Eukaryota</taxon>
        <taxon>Metazoa</taxon>
        <taxon>Chordata</taxon>
        <taxon>Craniata</taxon>
        <taxon>Vertebrata</taxon>
        <taxon>Euteleostomi</taxon>
        <taxon>Actinopterygii</taxon>
        <taxon>Chondrostei</taxon>
        <taxon>Acipenseriformes</taxon>
        <taxon>Acipenseridae</taxon>
        <taxon>Huso</taxon>
    </lineage>
</organism>
<protein>
    <submittedName>
        <fullName evidence="8">Rho GTPase-activating protein 33-like isoform X2</fullName>
    </submittedName>
</protein>
<keyword evidence="3" id="KW-0343">GTPase activation</keyword>
<evidence type="ECO:0000256" key="1">
    <source>
        <dbReference type="ARBA" id="ARBA00008795"/>
    </source>
</evidence>
<dbReference type="EMBL" id="JAHFZB010000038">
    <property type="protein sequence ID" value="KAK6469669.1"/>
    <property type="molecule type" value="Genomic_DNA"/>
</dbReference>
<dbReference type="InterPro" id="IPR001452">
    <property type="entry name" value="SH3_domain"/>
</dbReference>
<feature type="region of interest" description="Disordered" evidence="5">
    <location>
        <begin position="1756"/>
        <end position="1781"/>
    </location>
</feature>
<comment type="similarity">
    <text evidence="1">Belongs to the PX domain-containing GAP family.</text>
</comment>
<dbReference type="InterPro" id="IPR008936">
    <property type="entry name" value="Rho_GTPase_activation_prot"/>
</dbReference>
<evidence type="ECO:0000256" key="3">
    <source>
        <dbReference type="ARBA" id="ARBA00022468"/>
    </source>
</evidence>
<dbReference type="Pfam" id="PF07653">
    <property type="entry name" value="SH3_2"/>
    <property type="match status" value="1"/>
</dbReference>
<proteinExistence type="inferred from homology"/>
<evidence type="ECO:0000259" key="6">
    <source>
        <dbReference type="PROSITE" id="PS50002"/>
    </source>
</evidence>
<feature type="compositionally biased region" description="Polar residues" evidence="5">
    <location>
        <begin position="1257"/>
        <end position="1267"/>
    </location>
</feature>
<feature type="compositionally biased region" description="Polar residues" evidence="5">
    <location>
        <begin position="1886"/>
        <end position="1897"/>
    </location>
</feature>
<dbReference type="CDD" id="cd04384">
    <property type="entry name" value="RhoGAP_CdGAP"/>
    <property type="match status" value="1"/>
</dbReference>
<dbReference type="Gene3D" id="3.30.1520.10">
    <property type="entry name" value="Phox-like domain"/>
    <property type="match status" value="1"/>
</dbReference>
<name>A0ABR0YBB4_HUSHU</name>
<dbReference type="Gene3D" id="1.10.555.10">
    <property type="entry name" value="Rho GTPase activation protein"/>
    <property type="match status" value="1"/>
</dbReference>
<keyword evidence="9" id="KW-1185">Reference proteome</keyword>
<feature type="compositionally biased region" description="Basic and acidic residues" evidence="5">
    <location>
        <begin position="1595"/>
        <end position="1611"/>
    </location>
</feature>
<dbReference type="InterPro" id="IPR000198">
    <property type="entry name" value="RhoGAP_dom"/>
</dbReference>